<name>A0A0G0K5Z9_9BACT</name>
<gene>
    <name evidence="1" type="ORF">US52_C0009G0003</name>
</gene>
<dbReference type="EMBL" id="LBTH01000009">
    <property type="protein sequence ID" value="KKQ36081.1"/>
    <property type="molecule type" value="Genomic_DNA"/>
</dbReference>
<accession>A0A0G0K5Z9</accession>
<reference evidence="1 2" key="1">
    <citation type="journal article" date="2015" name="Nature">
        <title>rRNA introns, odd ribosomes, and small enigmatic genomes across a large radiation of phyla.</title>
        <authorList>
            <person name="Brown C.T."/>
            <person name="Hug L.A."/>
            <person name="Thomas B.C."/>
            <person name="Sharon I."/>
            <person name="Castelle C.J."/>
            <person name="Singh A."/>
            <person name="Wilkins M.J."/>
            <person name="Williams K.H."/>
            <person name="Banfield J.F."/>
        </authorList>
    </citation>
    <scope>NUCLEOTIDE SEQUENCE [LARGE SCALE GENOMIC DNA]</scope>
</reference>
<evidence type="ECO:0000313" key="2">
    <source>
        <dbReference type="Proteomes" id="UP000034852"/>
    </source>
</evidence>
<dbReference type="Proteomes" id="UP000034852">
    <property type="component" value="Unassembled WGS sequence"/>
</dbReference>
<evidence type="ECO:0008006" key="3">
    <source>
        <dbReference type="Google" id="ProtNLM"/>
    </source>
</evidence>
<protein>
    <recommendedName>
        <fullName evidence="3">Response regulatory domain-containing protein</fullName>
    </recommendedName>
</protein>
<organism evidence="1 2">
    <name type="scientific">candidate division WS6 bacterium GW2011_GWA2_37_6</name>
    <dbReference type="NCBI Taxonomy" id="1619087"/>
    <lineage>
        <taxon>Bacteria</taxon>
        <taxon>Candidatus Dojkabacteria</taxon>
    </lineage>
</organism>
<sequence>MAQKKNDTLQIIQFDPDDFYITMVNLVLYNMGTELAGSAFDLETSKTLVDKITRKEIKPEIAIIEAHMGKSEYDGDKIAAKLKELVPEIKIIGFSTYETEKWSDIQAMKTLKDTDKSIIKALEGATGLTFENSNVKDPSD</sequence>
<dbReference type="AlphaFoldDB" id="A0A0G0K5Z9"/>
<evidence type="ECO:0000313" key="1">
    <source>
        <dbReference type="EMBL" id="KKQ36081.1"/>
    </source>
</evidence>
<proteinExistence type="predicted"/>
<comment type="caution">
    <text evidence="1">The sequence shown here is derived from an EMBL/GenBank/DDBJ whole genome shotgun (WGS) entry which is preliminary data.</text>
</comment>